<dbReference type="InterPro" id="IPR036259">
    <property type="entry name" value="MFS_trans_sf"/>
</dbReference>
<keyword evidence="5 6" id="KW-0472">Membrane</keyword>
<feature type="transmembrane region" description="Helical" evidence="6">
    <location>
        <begin position="340"/>
        <end position="362"/>
    </location>
</feature>
<comment type="subcellular location">
    <subcellularLocation>
        <location evidence="1">Cell membrane</location>
        <topology evidence="1">Multi-pass membrane protein</topology>
    </subcellularLocation>
</comment>
<dbReference type="GO" id="GO:0022857">
    <property type="term" value="F:transmembrane transporter activity"/>
    <property type="evidence" value="ECO:0007669"/>
    <property type="project" value="InterPro"/>
</dbReference>
<evidence type="ECO:0000256" key="4">
    <source>
        <dbReference type="ARBA" id="ARBA00022989"/>
    </source>
</evidence>
<dbReference type="InterPro" id="IPR020846">
    <property type="entry name" value="MFS_dom"/>
</dbReference>
<dbReference type="Proteomes" id="UP000070371">
    <property type="component" value="Chromosome"/>
</dbReference>
<dbReference type="KEGG" id="hat:RC74_16750"/>
<gene>
    <name evidence="8" type="ORF">RC74_16750</name>
</gene>
<feature type="transmembrane region" description="Helical" evidence="6">
    <location>
        <begin position="254"/>
        <end position="274"/>
    </location>
</feature>
<feature type="transmembrane region" description="Helical" evidence="6">
    <location>
        <begin position="215"/>
        <end position="234"/>
    </location>
</feature>
<keyword evidence="9" id="KW-1185">Reference proteome</keyword>
<feature type="transmembrane region" description="Helical" evidence="6">
    <location>
        <begin position="78"/>
        <end position="95"/>
    </location>
</feature>
<feature type="transmembrane region" description="Helical" evidence="6">
    <location>
        <begin position="281"/>
        <end position="304"/>
    </location>
</feature>
<feature type="transmembrane region" description="Helical" evidence="6">
    <location>
        <begin position="368"/>
        <end position="391"/>
    </location>
</feature>
<feature type="transmembrane region" description="Helical" evidence="6">
    <location>
        <begin position="166"/>
        <end position="184"/>
    </location>
</feature>
<dbReference type="PANTHER" id="PTHR43124:SF3">
    <property type="entry name" value="CHLORAMPHENICOL EFFLUX PUMP RV0191"/>
    <property type="match status" value="1"/>
</dbReference>
<dbReference type="AlphaFoldDB" id="A0A126V329"/>
<dbReference type="PROSITE" id="PS50850">
    <property type="entry name" value="MFS"/>
    <property type="match status" value="1"/>
</dbReference>
<dbReference type="Gene3D" id="1.20.1720.10">
    <property type="entry name" value="Multidrug resistance protein D"/>
    <property type="match status" value="1"/>
</dbReference>
<keyword evidence="2" id="KW-1003">Cell membrane</keyword>
<dbReference type="InterPro" id="IPR050189">
    <property type="entry name" value="MFS_Efflux_Transporters"/>
</dbReference>
<feature type="domain" description="Major facilitator superfamily (MFS) profile" evidence="7">
    <location>
        <begin position="11"/>
        <end position="395"/>
    </location>
</feature>
<evidence type="ECO:0000313" key="8">
    <source>
        <dbReference type="EMBL" id="AML52693.1"/>
    </source>
</evidence>
<dbReference type="PROSITE" id="PS00216">
    <property type="entry name" value="SUGAR_TRANSPORT_1"/>
    <property type="match status" value="1"/>
</dbReference>
<reference evidence="8 9" key="1">
    <citation type="submission" date="2016-02" db="EMBL/GenBank/DDBJ databases">
        <title>Complete genome sequence of Halocynthiibacter arcticus PAMC 20958t from arctic marine sediment.</title>
        <authorList>
            <person name="Lee Y.M."/>
            <person name="Baek K."/>
            <person name="Lee H.K."/>
            <person name="Shin S.C."/>
        </authorList>
    </citation>
    <scope>NUCLEOTIDE SEQUENCE [LARGE SCALE GENOMIC DNA]</scope>
    <source>
        <strain evidence="8">PAMC 20958</strain>
    </source>
</reference>
<evidence type="ECO:0000256" key="6">
    <source>
        <dbReference type="SAM" id="Phobius"/>
    </source>
</evidence>
<feature type="transmembrane region" description="Helical" evidence="6">
    <location>
        <begin position="310"/>
        <end position="333"/>
    </location>
</feature>
<evidence type="ECO:0000259" key="7">
    <source>
        <dbReference type="PROSITE" id="PS50850"/>
    </source>
</evidence>
<evidence type="ECO:0000256" key="2">
    <source>
        <dbReference type="ARBA" id="ARBA00022475"/>
    </source>
</evidence>
<feature type="transmembrane region" description="Helical" evidence="6">
    <location>
        <begin position="136"/>
        <end position="160"/>
    </location>
</feature>
<dbReference type="GO" id="GO:0005886">
    <property type="term" value="C:plasma membrane"/>
    <property type="evidence" value="ECO:0007669"/>
    <property type="project" value="UniProtKB-SubCell"/>
</dbReference>
<dbReference type="InterPro" id="IPR005829">
    <property type="entry name" value="Sugar_transporter_CS"/>
</dbReference>
<feature type="transmembrane region" description="Helical" evidence="6">
    <location>
        <begin position="101"/>
        <end position="124"/>
    </location>
</feature>
<evidence type="ECO:0000256" key="5">
    <source>
        <dbReference type="ARBA" id="ARBA00023136"/>
    </source>
</evidence>
<feature type="transmembrane region" description="Helical" evidence="6">
    <location>
        <begin position="7"/>
        <end position="26"/>
    </location>
</feature>
<name>A0A126V329_9RHOB</name>
<dbReference type="STRING" id="1579316.RC74_16750"/>
<sequence length="399" mass="42832">MASKRLALPEFVSLVAMLFAMIAFSIDAMLPGLPMMGLELTPDAPNRIMLVVLVFVLGMGSGTFFAGALSDAFGRKTVILLGVGIYLLGALISYWSQSLEVLLAARFLQGVGASGPRIAALAMVRDLYQGSMMARVMSIAMTIFMIVPAIAPMIGQAIIFTFGWRAVFAAFALVSFVGGMWLLLRQAETLAPENIRPLSLKSYFSAVVELCKNRIVMISMFVQTLVITFLFSTISSIQPTFEMAYGRGESFPYYFAGIAVIAGISNVVNAKLVVRLGMRKLITSALTCHVIMMSIFLAMIVFFAMPFWMYLGLVTVNFLVLGFCMGNLTALALEPMGHIAGMASSITAGISTVLGVMLAIPITQNFDGTAFALTIGSFLCGLGSLGLMIYLGPRPPVEA</sequence>
<dbReference type="OrthoDB" id="9800416at2"/>
<organism evidence="8 9">
    <name type="scientific">Falsihalocynthiibacter arcticus</name>
    <dbReference type="NCBI Taxonomy" id="1579316"/>
    <lineage>
        <taxon>Bacteria</taxon>
        <taxon>Pseudomonadati</taxon>
        <taxon>Pseudomonadota</taxon>
        <taxon>Alphaproteobacteria</taxon>
        <taxon>Rhodobacterales</taxon>
        <taxon>Roseobacteraceae</taxon>
        <taxon>Falsihalocynthiibacter</taxon>
    </lineage>
</organism>
<proteinExistence type="predicted"/>
<evidence type="ECO:0000256" key="3">
    <source>
        <dbReference type="ARBA" id="ARBA00022692"/>
    </source>
</evidence>
<feature type="transmembrane region" description="Helical" evidence="6">
    <location>
        <begin position="46"/>
        <end position="66"/>
    </location>
</feature>
<accession>A0A126V329</accession>
<dbReference type="EMBL" id="CP014327">
    <property type="protein sequence ID" value="AML52693.1"/>
    <property type="molecule type" value="Genomic_DNA"/>
</dbReference>
<dbReference type="Pfam" id="PF07690">
    <property type="entry name" value="MFS_1"/>
    <property type="match status" value="1"/>
</dbReference>
<dbReference type="InterPro" id="IPR011701">
    <property type="entry name" value="MFS"/>
</dbReference>
<dbReference type="SUPFAM" id="SSF103473">
    <property type="entry name" value="MFS general substrate transporter"/>
    <property type="match status" value="1"/>
</dbReference>
<dbReference type="PANTHER" id="PTHR43124">
    <property type="entry name" value="PURINE EFFLUX PUMP PBUE"/>
    <property type="match status" value="1"/>
</dbReference>
<keyword evidence="3 6" id="KW-0812">Transmembrane</keyword>
<evidence type="ECO:0000313" key="9">
    <source>
        <dbReference type="Proteomes" id="UP000070371"/>
    </source>
</evidence>
<keyword evidence="4 6" id="KW-1133">Transmembrane helix</keyword>
<protein>
    <recommendedName>
        <fullName evidence="7">Major facilitator superfamily (MFS) profile domain-containing protein</fullName>
    </recommendedName>
</protein>
<evidence type="ECO:0000256" key="1">
    <source>
        <dbReference type="ARBA" id="ARBA00004651"/>
    </source>
</evidence>
<dbReference type="RefSeq" id="WP_039003561.1">
    <property type="nucleotide sequence ID" value="NZ_CP014327.1"/>
</dbReference>